<organism evidence="1 2">
    <name type="scientific">Hymenobacter caeli</name>
    <dbReference type="NCBI Taxonomy" id="2735894"/>
    <lineage>
        <taxon>Bacteria</taxon>
        <taxon>Pseudomonadati</taxon>
        <taxon>Bacteroidota</taxon>
        <taxon>Cytophagia</taxon>
        <taxon>Cytophagales</taxon>
        <taxon>Hymenobacteraceae</taxon>
        <taxon>Hymenobacter</taxon>
    </lineage>
</organism>
<gene>
    <name evidence="1" type="ORF">HNP98_003677</name>
</gene>
<dbReference type="Gene3D" id="3.10.20.850">
    <property type="entry name" value="Protein of unknown function DUF3861"/>
    <property type="match status" value="1"/>
</dbReference>
<comment type="caution">
    <text evidence="1">The sequence shown here is derived from an EMBL/GenBank/DDBJ whole genome shotgun (WGS) entry which is preliminary data.</text>
</comment>
<accession>A0ABX2FUH0</accession>
<evidence type="ECO:0008006" key="3">
    <source>
        <dbReference type="Google" id="ProtNLM"/>
    </source>
</evidence>
<reference evidence="1 2" key="1">
    <citation type="submission" date="2020-05" db="EMBL/GenBank/DDBJ databases">
        <title>Genomic Encyclopedia of Type Strains, Phase IV (KMG-V): Genome sequencing to study the core and pangenomes of soil and plant-associated prokaryotes.</title>
        <authorList>
            <person name="Whitman W."/>
        </authorList>
    </citation>
    <scope>NUCLEOTIDE SEQUENCE [LARGE SCALE GENOMIC DNA]</scope>
    <source>
        <strain evidence="1 2">9A</strain>
    </source>
</reference>
<dbReference type="InterPro" id="IPR038194">
    <property type="entry name" value="DUF3861_sf"/>
</dbReference>
<protein>
    <recommendedName>
        <fullName evidence="3">DUF3861 family protein</fullName>
    </recommendedName>
</protein>
<sequence length="111" mass="12336">MAKRAHRYRLRLEHLAPAAPDQPTHPPVELDFDNHDDILHIADRLEARQLFTAPGQATEFAIGLKLFGEVMLKNREHPLFAELRPAFGEFMKRLKGGAPPAAAAPAPEEAP</sequence>
<evidence type="ECO:0000313" key="2">
    <source>
        <dbReference type="Proteomes" id="UP000779507"/>
    </source>
</evidence>
<dbReference type="Proteomes" id="UP000779507">
    <property type="component" value="Unassembled WGS sequence"/>
</dbReference>
<evidence type="ECO:0000313" key="1">
    <source>
        <dbReference type="EMBL" id="NRT20833.1"/>
    </source>
</evidence>
<proteinExistence type="predicted"/>
<name>A0ABX2FUH0_9BACT</name>
<dbReference type="Pfam" id="PF12977">
    <property type="entry name" value="DUF3861"/>
    <property type="match status" value="1"/>
</dbReference>
<dbReference type="RefSeq" id="WP_173811599.1">
    <property type="nucleotide sequence ID" value="NZ_JABSNP010000021.1"/>
</dbReference>
<dbReference type="EMBL" id="JABSNP010000021">
    <property type="protein sequence ID" value="NRT20833.1"/>
    <property type="molecule type" value="Genomic_DNA"/>
</dbReference>
<keyword evidence="2" id="KW-1185">Reference proteome</keyword>
<dbReference type="InterPro" id="IPR024476">
    <property type="entry name" value="DUF3861"/>
</dbReference>